<dbReference type="CDD" id="cd07255">
    <property type="entry name" value="VOC_BsCatE_like_N"/>
    <property type="match status" value="1"/>
</dbReference>
<evidence type="ECO:0000259" key="2">
    <source>
        <dbReference type="Pfam" id="PF00903"/>
    </source>
</evidence>
<name>A0ABZ0L9A3_9BACL</name>
<dbReference type="InterPro" id="IPR029068">
    <property type="entry name" value="Glyas_Bleomycin-R_OHBP_Dase"/>
</dbReference>
<dbReference type="InterPro" id="IPR004360">
    <property type="entry name" value="Glyas_Fos-R_dOase_dom"/>
</dbReference>
<dbReference type="PANTHER" id="PTHR43279:SF1">
    <property type="entry name" value="CATECHOL-2,3-DIOXYGENASE"/>
    <property type="match status" value="1"/>
</dbReference>
<feature type="domain" description="Glyoxalase/fosfomycin resistance/dioxygenase" evidence="2">
    <location>
        <begin position="169"/>
        <end position="277"/>
    </location>
</feature>
<feature type="domain" description="Glyoxalase/fosfomycin resistance/dioxygenase" evidence="2">
    <location>
        <begin position="14"/>
        <end position="123"/>
    </location>
</feature>
<dbReference type="CDD" id="cd16359">
    <property type="entry name" value="VOC_BsCatE_like_C"/>
    <property type="match status" value="1"/>
</dbReference>
<keyword evidence="4" id="KW-1185">Reference proteome</keyword>
<dbReference type="InterPro" id="IPR018146">
    <property type="entry name" value="Glyoxalase_1_CS"/>
</dbReference>
<protein>
    <submittedName>
        <fullName evidence="3">VOC family protein</fullName>
    </submittedName>
</protein>
<dbReference type="EMBL" id="CP129118">
    <property type="protein sequence ID" value="WOV89108.1"/>
    <property type="molecule type" value="Genomic_DNA"/>
</dbReference>
<proteinExistence type="predicted"/>
<evidence type="ECO:0000313" key="3">
    <source>
        <dbReference type="EMBL" id="WOV89108.1"/>
    </source>
</evidence>
<organism evidence="3 4">
    <name type="scientific">Sporosarcina oncorhynchi</name>
    <dbReference type="NCBI Taxonomy" id="3056444"/>
    <lineage>
        <taxon>Bacteria</taxon>
        <taxon>Bacillati</taxon>
        <taxon>Bacillota</taxon>
        <taxon>Bacilli</taxon>
        <taxon>Bacillales</taxon>
        <taxon>Caryophanaceae</taxon>
        <taxon>Sporosarcina</taxon>
    </lineage>
</organism>
<dbReference type="PANTHER" id="PTHR43279">
    <property type="entry name" value="CATECHOL-2,3-DIOXYGENASE"/>
    <property type="match status" value="1"/>
</dbReference>
<evidence type="ECO:0000256" key="1">
    <source>
        <dbReference type="ARBA" id="ARBA00022723"/>
    </source>
</evidence>
<dbReference type="Proteomes" id="UP001303902">
    <property type="component" value="Chromosome"/>
</dbReference>
<dbReference type="RefSeq" id="WP_431312333.1">
    <property type="nucleotide sequence ID" value="NZ_CP129118.1"/>
</dbReference>
<dbReference type="Gene3D" id="3.10.180.10">
    <property type="entry name" value="2,3-Dihydroxybiphenyl 1,2-Dioxygenase, domain 1"/>
    <property type="match status" value="2"/>
</dbReference>
<keyword evidence="1" id="KW-0479">Metal-binding</keyword>
<accession>A0ABZ0L9A3</accession>
<evidence type="ECO:0000313" key="4">
    <source>
        <dbReference type="Proteomes" id="UP001303902"/>
    </source>
</evidence>
<dbReference type="SUPFAM" id="SSF54593">
    <property type="entry name" value="Glyoxalase/Bleomycin resistance protein/Dihydroxybiphenyl dioxygenase"/>
    <property type="match status" value="2"/>
</dbReference>
<dbReference type="Pfam" id="PF00903">
    <property type="entry name" value="Glyoxalase"/>
    <property type="match status" value="2"/>
</dbReference>
<sequence length="282" mass="31335">MEFHQRPYIYTGEVQLNVTDLAKLTSFYTEIIGFSILEREAQKVVLTADGYTPLLILEQSEVVLTKEPRRTGLYHLALLLPTRADLGAAIKHFSRNHIPLGASDHQVSEALYLSDPDGNGIEIYCDRESGTWHWEDNLVTMSTDPLDARAVVEESGDQEWNGLPTGTVMGHIHLHVADLQKAKGFYEALGFSVVSRYPQALFMSNGNYHHHIAVNTWNGKNAPRPSEGSAGMKAFTLIYPNEKTLQKAVGNVQEIEGDVQQVDAKVIVKDPSGNRIVLRVGK</sequence>
<reference evidence="3 4" key="1">
    <citation type="submission" date="2023-06" db="EMBL/GenBank/DDBJ databases">
        <title>Sporosarcina sp. nov., isolated from Korean tranditional fermented seafood 'Jeotgal'.</title>
        <authorList>
            <person name="Yang A.I."/>
            <person name="Shin N.-R."/>
        </authorList>
    </citation>
    <scope>NUCLEOTIDE SEQUENCE [LARGE SCALE GENOMIC DNA]</scope>
    <source>
        <strain evidence="3 4">T2O-4</strain>
    </source>
</reference>
<gene>
    <name evidence="3" type="ORF">QWT69_01050</name>
</gene>
<dbReference type="PROSITE" id="PS00934">
    <property type="entry name" value="GLYOXALASE_I_1"/>
    <property type="match status" value="1"/>
</dbReference>